<dbReference type="EMBL" id="HACG01023361">
    <property type="protein sequence ID" value="CEK70226.1"/>
    <property type="molecule type" value="Transcribed_RNA"/>
</dbReference>
<proteinExistence type="predicted"/>
<evidence type="ECO:0000313" key="1">
    <source>
        <dbReference type="EMBL" id="CEK70226.1"/>
    </source>
</evidence>
<name>A0A0B6ZQV5_9EUPU</name>
<protein>
    <submittedName>
        <fullName evidence="1">Uncharacterized protein</fullName>
    </submittedName>
</protein>
<sequence>DVEDEYLSDEEVNDCRAVTVNSDMTRNEKTCTDDHISSQPMCAVNALLAQEKKCEEAVTEMRSELRSKLSFMSATWQQLSNLHINQALPQKTFLDESPLAVLLEGSFPKCHEQDSGDKYCLRRRTSQSCKRILDFGTF</sequence>
<accession>A0A0B6ZQV5</accession>
<feature type="non-terminal residue" evidence="1">
    <location>
        <position position="138"/>
    </location>
</feature>
<reference evidence="1" key="1">
    <citation type="submission" date="2014-12" db="EMBL/GenBank/DDBJ databases">
        <title>Insight into the proteome of Arion vulgaris.</title>
        <authorList>
            <person name="Aradska J."/>
            <person name="Bulat T."/>
            <person name="Smidak R."/>
            <person name="Sarate P."/>
            <person name="Gangsoo J."/>
            <person name="Sialana F."/>
            <person name="Bilban M."/>
            <person name="Lubec G."/>
        </authorList>
    </citation>
    <scope>NUCLEOTIDE SEQUENCE</scope>
    <source>
        <tissue evidence="1">Skin</tissue>
    </source>
</reference>
<organism evidence="1">
    <name type="scientific">Arion vulgaris</name>
    <dbReference type="NCBI Taxonomy" id="1028688"/>
    <lineage>
        <taxon>Eukaryota</taxon>
        <taxon>Metazoa</taxon>
        <taxon>Spiralia</taxon>
        <taxon>Lophotrochozoa</taxon>
        <taxon>Mollusca</taxon>
        <taxon>Gastropoda</taxon>
        <taxon>Heterobranchia</taxon>
        <taxon>Euthyneura</taxon>
        <taxon>Panpulmonata</taxon>
        <taxon>Eupulmonata</taxon>
        <taxon>Stylommatophora</taxon>
        <taxon>Helicina</taxon>
        <taxon>Arionoidea</taxon>
        <taxon>Arionidae</taxon>
        <taxon>Arion</taxon>
    </lineage>
</organism>
<gene>
    <name evidence="1" type="primary">ORF73324</name>
</gene>
<feature type="non-terminal residue" evidence="1">
    <location>
        <position position="1"/>
    </location>
</feature>
<dbReference type="AlphaFoldDB" id="A0A0B6ZQV5"/>